<evidence type="ECO:0000259" key="14">
    <source>
        <dbReference type="PROSITE" id="PS50003"/>
    </source>
</evidence>
<dbReference type="GO" id="GO:0006887">
    <property type="term" value="P:exocytosis"/>
    <property type="evidence" value="ECO:0007669"/>
    <property type="project" value="UniProtKB-KW"/>
</dbReference>
<evidence type="ECO:0000313" key="16">
    <source>
        <dbReference type="Proteomes" id="UP001321473"/>
    </source>
</evidence>
<dbReference type="Gene3D" id="2.30.29.30">
    <property type="entry name" value="Pleckstrin-homology domain (PH domain)/Phosphotyrosine-binding domain (PTB)"/>
    <property type="match status" value="1"/>
</dbReference>
<feature type="region of interest" description="Disordered" evidence="13">
    <location>
        <begin position="916"/>
        <end position="944"/>
    </location>
</feature>
<dbReference type="FunFam" id="2.40.160.120:FF:000005">
    <property type="entry name" value="Oxysterol-binding protein"/>
    <property type="match status" value="1"/>
</dbReference>
<dbReference type="Gene3D" id="1.25.40.20">
    <property type="entry name" value="Ankyrin repeat-containing domain"/>
    <property type="match status" value="2"/>
</dbReference>
<evidence type="ECO:0000256" key="11">
    <source>
        <dbReference type="RuleBase" id="RU003845"/>
    </source>
</evidence>
<sequence length="1115" mass="125164">MSVLSDDEDASGAVELSPEDELLQAARSGSYTVVENLLNNATANKVAPNVDCKGTQKANLGWTPLHLACYFGHFDVAELLLEHGAYVDVINCEGDTPLHKAAYTGREGLVMLLLKHNADVFIINCEGQSPRDVAKDEDIKRILAAAEVADAKRKADKLFAAAKEGNVRTIQSLFCGRHPPSVNSVDGFGNTALHCAAYCDKKQVAVYLLQSGIDSTLRNHRGHMASDLARTDEMRQILDVEPIRQLRKNASRHEGPLLRRKRFLGPRLVWAVLDRGVLSFFRSRGDAASGMRRKRYYYLDAAQVECDPVDEAGFAVIFPDDPPERLAVPPDENDKVDRMKWVAKLKEHIEFSRHYTHQGMRASDSEEDEPLPLGSIEDVLATAQAQQQLLERGVDRAAALHANLVQLMDAHRLGLAGPCTELLSHWRELLLLSRSVASSLSKCTLLLKQQEESRAAELAQERERSRVLQESLSVLAREHHQLECTLSNPHLNHVPEEETDEEFFDAFEGVFCTHSRRDALRLSSFCDKKKRHWALFGRRKADTSLGEEGKKKSRRGGVLEWTAALSAVTSCCGRAVCAVPAAALMLASIAEYLYSYGSSSSGSSEYAEEQRGSCRQAASPGSDNQVPLDVETTKGDSMPEEVYSSLPKELDRGFWGRTRLPVPMFSKNDFSLWSILKQCIGKELSKITMPVVFNEPLSFLQRISENMEYSELLVQADEAADPIDRIELVTAFAVSALSSNLERLSKPFNPLLGETYELVRDDVGFRMVCEQVSHHPPVSAFHAESSHFKVHGSVYPKLKFWGKSIEIKPEGHLTVELLSHGETYTWTNVNCCIHNIIVGKLWFEQYGLMEIVCQKSGLTSALTFKQAGWFYKDLHRIEGFIYDKLKSRLRFLYGKWTDYLKAAPVAEYEEYMQTHNFRAPPDHPPPSGTATSASAGPSPAHTPKRMYAKLNSLTRSLTGGSQGDMPGPKSPEPCDLDDGEIPKSDSTYSLDIPNSRLLWRATPRPEYAGQYYNFTLFAMALNEMEEGMNKTLPPTDCRLRPDMRLLEAGDLDGAAAEKNRLEEKQREARKHRKKHKDIWEPRWFRHVKGAHSHSDDWQFTGKYWDRDFSSCPDIF</sequence>
<dbReference type="FunFam" id="1.25.40.20:FF:000094">
    <property type="entry name" value="Oxysterol-binding protein"/>
    <property type="match status" value="1"/>
</dbReference>
<feature type="compositionally biased region" description="Low complexity" evidence="13">
    <location>
        <begin position="928"/>
        <end position="941"/>
    </location>
</feature>
<feature type="region of interest" description="Disordered" evidence="13">
    <location>
        <begin position="607"/>
        <end position="642"/>
    </location>
</feature>
<keyword evidence="8" id="KW-0472">Membrane</keyword>
<dbReference type="PROSITE" id="PS01013">
    <property type="entry name" value="OSBP"/>
    <property type="match status" value="1"/>
</dbReference>
<feature type="repeat" description="ANK" evidence="9">
    <location>
        <begin position="60"/>
        <end position="92"/>
    </location>
</feature>
<evidence type="ECO:0000256" key="13">
    <source>
        <dbReference type="SAM" id="MobiDB-lite"/>
    </source>
</evidence>
<gene>
    <name evidence="15" type="ORF">V5799_005803</name>
</gene>
<organism evidence="15 16">
    <name type="scientific">Amblyomma americanum</name>
    <name type="common">Lone star tick</name>
    <dbReference type="NCBI Taxonomy" id="6943"/>
    <lineage>
        <taxon>Eukaryota</taxon>
        <taxon>Metazoa</taxon>
        <taxon>Ecdysozoa</taxon>
        <taxon>Arthropoda</taxon>
        <taxon>Chelicerata</taxon>
        <taxon>Arachnida</taxon>
        <taxon>Acari</taxon>
        <taxon>Parasitiformes</taxon>
        <taxon>Ixodida</taxon>
        <taxon>Ixodoidea</taxon>
        <taxon>Ixodidae</taxon>
        <taxon>Amblyomminae</taxon>
        <taxon>Amblyomma</taxon>
    </lineage>
</organism>
<keyword evidence="5" id="KW-0638">Presynaptic neurotoxin</keyword>
<dbReference type="GO" id="GO:0005886">
    <property type="term" value="C:plasma membrane"/>
    <property type="evidence" value="ECO:0007669"/>
    <property type="project" value="TreeGrafter"/>
</dbReference>
<keyword evidence="9" id="KW-0040">ANK repeat</keyword>
<dbReference type="GO" id="GO:0044231">
    <property type="term" value="C:host cell presynaptic membrane"/>
    <property type="evidence" value="ECO:0007669"/>
    <property type="project" value="UniProtKB-KW"/>
</dbReference>
<evidence type="ECO:0000256" key="9">
    <source>
        <dbReference type="PROSITE-ProRule" id="PRU00023"/>
    </source>
</evidence>
<keyword evidence="6 11" id="KW-0445">Lipid transport</keyword>
<dbReference type="Pfam" id="PF13637">
    <property type="entry name" value="Ank_4"/>
    <property type="match status" value="1"/>
</dbReference>
<evidence type="ECO:0000256" key="10">
    <source>
        <dbReference type="RuleBase" id="RU003844"/>
    </source>
</evidence>
<dbReference type="PANTHER" id="PTHR10972:SF209">
    <property type="entry name" value="OXYSTEROL-BINDING PROTEIN"/>
    <property type="match status" value="1"/>
</dbReference>
<feature type="domain" description="PH" evidence="14">
    <location>
        <begin position="250"/>
        <end position="350"/>
    </location>
</feature>
<reference evidence="15 16" key="1">
    <citation type="journal article" date="2023" name="Arcadia Sci">
        <title>De novo assembly of a long-read Amblyomma americanum tick genome.</title>
        <authorList>
            <person name="Chou S."/>
            <person name="Poskanzer K.E."/>
            <person name="Rollins M."/>
            <person name="Thuy-Boun P.S."/>
        </authorList>
    </citation>
    <scope>NUCLEOTIDE SEQUENCE [LARGE SCALE GENOMIC DNA]</scope>
    <source>
        <strain evidence="15">F_SG_1</strain>
        <tissue evidence="15">Salivary glands</tissue>
    </source>
</reference>
<keyword evidence="4" id="KW-1052">Target cell membrane</keyword>
<dbReference type="GO" id="GO:0006869">
    <property type="term" value="P:lipid transport"/>
    <property type="evidence" value="ECO:0007669"/>
    <property type="project" value="UniProtKB-KW"/>
</dbReference>
<feature type="region of interest" description="Disordered" evidence="13">
    <location>
        <begin position="957"/>
        <end position="988"/>
    </location>
</feature>
<dbReference type="GO" id="GO:0044218">
    <property type="term" value="C:other organism cell membrane"/>
    <property type="evidence" value="ECO:0007669"/>
    <property type="project" value="UniProtKB-KW"/>
</dbReference>
<dbReference type="InterPro" id="IPR037239">
    <property type="entry name" value="OSBP_sf"/>
</dbReference>
<evidence type="ECO:0000256" key="12">
    <source>
        <dbReference type="SAM" id="Coils"/>
    </source>
</evidence>
<keyword evidence="5" id="KW-0800">Toxin</keyword>
<dbReference type="InterPro" id="IPR000648">
    <property type="entry name" value="Oxysterol-bd"/>
</dbReference>
<evidence type="ECO:0000256" key="6">
    <source>
        <dbReference type="ARBA" id="ARBA00023055"/>
    </source>
</evidence>
<dbReference type="SMART" id="SM00248">
    <property type="entry name" value="ANK"/>
    <property type="match status" value="3"/>
</dbReference>
<feature type="coiled-coil region" evidence="12">
    <location>
        <begin position="1051"/>
        <end position="1078"/>
    </location>
</feature>
<dbReference type="InterPro" id="IPR018494">
    <property type="entry name" value="Oxysterol-bd_CS"/>
</dbReference>
<dbReference type="SMART" id="SM00233">
    <property type="entry name" value="PH"/>
    <property type="match status" value="1"/>
</dbReference>
<evidence type="ECO:0000256" key="3">
    <source>
        <dbReference type="ARBA" id="ARBA00022483"/>
    </source>
</evidence>
<evidence type="ECO:0000256" key="4">
    <source>
        <dbReference type="ARBA" id="ARBA00022537"/>
    </source>
</evidence>
<feature type="repeat" description="ANK" evidence="9">
    <location>
        <begin position="188"/>
        <end position="220"/>
    </location>
</feature>
<dbReference type="Pfam" id="PF01237">
    <property type="entry name" value="Oxysterol_BP"/>
    <property type="match status" value="1"/>
</dbReference>
<dbReference type="Gene3D" id="3.30.70.3490">
    <property type="match status" value="1"/>
</dbReference>
<accession>A0AAQ4DY74</accession>
<dbReference type="PROSITE" id="PS50088">
    <property type="entry name" value="ANK_REPEAT"/>
    <property type="match status" value="3"/>
</dbReference>
<keyword evidence="3" id="KW-0268">Exocytosis</keyword>
<evidence type="ECO:0000256" key="5">
    <source>
        <dbReference type="ARBA" id="ARBA00023028"/>
    </source>
</evidence>
<keyword evidence="7" id="KW-0446">Lipid-binding</keyword>
<dbReference type="EMBL" id="JARKHS020025485">
    <property type="protein sequence ID" value="KAK8767414.1"/>
    <property type="molecule type" value="Genomic_DNA"/>
</dbReference>
<dbReference type="AlphaFoldDB" id="A0AAQ4DY74"/>
<dbReference type="Gene3D" id="2.40.160.120">
    <property type="match status" value="1"/>
</dbReference>
<proteinExistence type="inferred from homology"/>
<name>A0AAQ4DY74_AMBAM</name>
<evidence type="ECO:0000256" key="7">
    <source>
        <dbReference type="ARBA" id="ARBA00023121"/>
    </source>
</evidence>
<dbReference type="PROSITE" id="PS50297">
    <property type="entry name" value="ANK_REP_REGION"/>
    <property type="match status" value="3"/>
</dbReference>
<comment type="similarity">
    <text evidence="10">Belongs to the OSBP family.</text>
</comment>
<protein>
    <recommendedName>
        <fullName evidence="11">Oxysterol-binding protein</fullName>
    </recommendedName>
</protein>
<dbReference type="SUPFAM" id="SSF50729">
    <property type="entry name" value="PH domain-like"/>
    <property type="match status" value="1"/>
</dbReference>
<dbReference type="Pfam" id="PF12796">
    <property type="entry name" value="Ank_2"/>
    <property type="match status" value="1"/>
</dbReference>
<dbReference type="GO" id="GO:0005829">
    <property type="term" value="C:cytosol"/>
    <property type="evidence" value="ECO:0007669"/>
    <property type="project" value="TreeGrafter"/>
</dbReference>
<comment type="caution">
    <text evidence="15">The sequence shown here is derived from an EMBL/GenBank/DDBJ whole genome shotgun (WGS) entry which is preliminary data.</text>
</comment>
<keyword evidence="5" id="KW-0528">Neurotoxin</keyword>
<keyword evidence="16" id="KW-1185">Reference proteome</keyword>
<evidence type="ECO:0000256" key="2">
    <source>
        <dbReference type="ARBA" id="ARBA00022448"/>
    </source>
</evidence>
<feature type="repeat" description="ANK" evidence="9">
    <location>
        <begin position="93"/>
        <end position="125"/>
    </location>
</feature>
<dbReference type="InterPro" id="IPR036770">
    <property type="entry name" value="Ankyrin_rpt-contain_sf"/>
</dbReference>
<dbReference type="InterPro" id="IPR011993">
    <property type="entry name" value="PH-like_dom_sf"/>
</dbReference>
<dbReference type="Proteomes" id="UP001321473">
    <property type="component" value="Unassembled WGS sequence"/>
</dbReference>
<dbReference type="GO" id="GO:0032934">
    <property type="term" value="F:sterol binding"/>
    <property type="evidence" value="ECO:0007669"/>
    <property type="project" value="TreeGrafter"/>
</dbReference>
<dbReference type="SUPFAM" id="SSF48403">
    <property type="entry name" value="Ankyrin repeat"/>
    <property type="match status" value="1"/>
</dbReference>
<evidence type="ECO:0000256" key="1">
    <source>
        <dbReference type="ARBA" id="ARBA00004175"/>
    </source>
</evidence>
<dbReference type="PROSITE" id="PS50003">
    <property type="entry name" value="PH_DOMAIN"/>
    <property type="match status" value="1"/>
</dbReference>
<comment type="subcellular location">
    <subcellularLocation>
        <location evidence="1">Target cell membrane</location>
    </subcellularLocation>
</comment>
<keyword evidence="2 11" id="KW-0813">Transport</keyword>
<dbReference type="GO" id="GO:0097038">
    <property type="term" value="C:perinuclear endoplasmic reticulum"/>
    <property type="evidence" value="ECO:0007669"/>
    <property type="project" value="TreeGrafter"/>
</dbReference>
<dbReference type="InterPro" id="IPR002110">
    <property type="entry name" value="Ankyrin_rpt"/>
</dbReference>
<keyword evidence="12" id="KW-0175">Coiled coil</keyword>
<dbReference type="FunFam" id="3.30.70.3490:FF:000015">
    <property type="entry name" value="Oxysterol-binding protein"/>
    <property type="match status" value="1"/>
</dbReference>
<keyword evidence="8" id="KW-1053">Target membrane</keyword>
<dbReference type="SUPFAM" id="SSF144000">
    <property type="entry name" value="Oxysterol-binding protein-like"/>
    <property type="match status" value="1"/>
</dbReference>
<evidence type="ECO:0000313" key="15">
    <source>
        <dbReference type="EMBL" id="KAK8767414.1"/>
    </source>
</evidence>
<dbReference type="InterPro" id="IPR001849">
    <property type="entry name" value="PH_domain"/>
</dbReference>
<evidence type="ECO:0000256" key="8">
    <source>
        <dbReference type="ARBA" id="ARBA00023298"/>
    </source>
</evidence>
<dbReference type="PANTHER" id="PTHR10972">
    <property type="entry name" value="OXYSTEROL-BINDING PROTEIN-RELATED"/>
    <property type="match status" value="1"/>
</dbReference>